<accession>A0AAV0PZ46</accession>
<comment type="caution">
    <text evidence="8">The sequence shown here is derived from an EMBL/GenBank/DDBJ whole genome shotgun (WGS) entry which is preliminary data.</text>
</comment>
<dbReference type="InterPro" id="IPR003245">
    <property type="entry name" value="Phytocyanin_dom"/>
</dbReference>
<dbReference type="FunFam" id="2.60.40.420:FF:000013">
    <property type="entry name" value="basic blue protein-like"/>
    <property type="match status" value="1"/>
</dbReference>
<dbReference type="InterPro" id="IPR041844">
    <property type="entry name" value="Plantacyanin"/>
</dbReference>
<dbReference type="AlphaFoldDB" id="A0AAV0PZ46"/>
<evidence type="ECO:0000256" key="6">
    <source>
        <dbReference type="SAM" id="SignalP"/>
    </source>
</evidence>
<feature type="chain" id="PRO_5043482837" description="Basic blue protein" evidence="6">
    <location>
        <begin position="29"/>
        <end position="125"/>
    </location>
</feature>
<organism evidence="8 9">
    <name type="scientific">Linum tenue</name>
    <dbReference type="NCBI Taxonomy" id="586396"/>
    <lineage>
        <taxon>Eukaryota</taxon>
        <taxon>Viridiplantae</taxon>
        <taxon>Streptophyta</taxon>
        <taxon>Embryophyta</taxon>
        <taxon>Tracheophyta</taxon>
        <taxon>Spermatophyta</taxon>
        <taxon>Magnoliopsida</taxon>
        <taxon>eudicotyledons</taxon>
        <taxon>Gunneridae</taxon>
        <taxon>Pentapetalae</taxon>
        <taxon>rosids</taxon>
        <taxon>fabids</taxon>
        <taxon>Malpighiales</taxon>
        <taxon>Linaceae</taxon>
        <taxon>Linum</taxon>
    </lineage>
</organism>
<evidence type="ECO:0000259" key="7">
    <source>
        <dbReference type="PROSITE" id="PS51485"/>
    </source>
</evidence>
<reference evidence="8" key="1">
    <citation type="submission" date="2022-08" db="EMBL/GenBank/DDBJ databases">
        <authorList>
            <person name="Gutierrez-Valencia J."/>
        </authorList>
    </citation>
    <scope>NUCLEOTIDE SEQUENCE</scope>
</reference>
<gene>
    <name evidence="8" type="ORF">LITE_LOCUS40771</name>
</gene>
<dbReference type="InterPro" id="IPR039391">
    <property type="entry name" value="Phytocyanin-like"/>
</dbReference>
<evidence type="ECO:0000313" key="8">
    <source>
        <dbReference type="EMBL" id="CAI0476399.1"/>
    </source>
</evidence>
<sequence>MGRGGLGVGGLLLIMLIVINMEVNESTTYEVGDEFGWDPTIDMETWPRGKTFHAGDILEFKYDDQKYDVVVTDQEGHDTCTVTPRSEVHNSGDDRIELQHGGNYFICSISSLCSAGLKMAVSADF</sequence>
<dbReference type="CDD" id="cd11013">
    <property type="entry name" value="Plantacyanin"/>
    <property type="match status" value="1"/>
</dbReference>
<proteinExistence type="predicted"/>
<keyword evidence="6" id="KW-0732">Signal</keyword>
<dbReference type="GO" id="GO:0009055">
    <property type="term" value="F:electron transfer activity"/>
    <property type="evidence" value="ECO:0007669"/>
    <property type="project" value="InterPro"/>
</dbReference>
<dbReference type="GO" id="GO:0046872">
    <property type="term" value="F:metal ion binding"/>
    <property type="evidence" value="ECO:0007669"/>
    <property type="project" value="UniProtKB-KW"/>
</dbReference>
<evidence type="ECO:0000256" key="2">
    <source>
        <dbReference type="ARBA" id="ARBA00023008"/>
    </source>
</evidence>
<dbReference type="InterPro" id="IPR008972">
    <property type="entry name" value="Cupredoxin"/>
</dbReference>
<dbReference type="EMBL" id="CAMGYJ010000009">
    <property type="protein sequence ID" value="CAI0476399.1"/>
    <property type="molecule type" value="Genomic_DNA"/>
</dbReference>
<dbReference type="PANTHER" id="PTHR33021">
    <property type="entry name" value="BLUE COPPER PROTEIN"/>
    <property type="match status" value="1"/>
</dbReference>
<evidence type="ECO:0000256" key="1">
    <source>
        <dbReference type="ARBA" id="ARBA00022723"/>
    </source>
</evidence>
<name>A0AAV0PZ46_9ROSI</name>
<evidence type="ECO:0000313" key="9">
    <source>
        <dbReference type="Proteomes" id="UP001154282"/>
    </source>
</evidence>
<dbReference type="Pfam" id="PF02298">
    <property type="entry name" value="Cu_bind_like"/>
    <property type="match status" value="1"/>
</dbReference>
<evidence type="ECO:0000256" key="4">
    <source>
        <dbReference type="ARBA" id="ARBA00071970"/>
    </source>
</evidence>
<keyword evidence="9" id="KW-1185">Reference proteome</keyword>
<keyword evidence="3" id="KW-1015">Disulfide bond</keyword>
<protein>
    <recommendedName>
        <fullName evidence="4">Basic blue protein</fullName>
    </recommendedName>
    <alternativeName>
        <fullName evidence="5">Plantacyanin</fullName>
    </alternativeName>
</protein>
<dbReference type="GO" id="GO:0005886">
    <property type="term" value="C:plasma membrane"/>
    <property type="evidence" value="ECO:0007669"/>
    <property type="project" value="TreeGrafter"/>
</dbReference>
<dbReference type="PROSITE" id="PS51485">
    <property type="entry name" value="PHYTOCYANIN"/>
    <property type="match status" value="1"/>
</dbReference>
<keyword evidence="1" id="KW-0479">Metal-binding</keyword>
<evidence type="ECO:0000256" key="3">
    <source>
        <dbReference type="ARBA" id="ARBA00023157"/>
    </source>
</evidence>
<feature type="domain" description="Phytocyanin" evidence="7">
    <location>
        <begin position="27"/>
        <end position="125"/>
    </location>
</feature>
<keyword evidence="2" id="KW-0186">Copper</keyword>
<feature type="signal peptide" evidence="6">
    <location>
        <begin position="1"/>
        <end position="28"/>
    </location>
</feature>
<dbReference type="Proteomes" id="UP001154282">
    <property type="component" value="Unassembled WGS sequence"/>
</dbReference>
<dbReference type="SUPFAM" id="SSF49503">
    <property type="entry name" value="Cupredoxins"/>
    <property type="match status" value="1"/>
</dbReference>
<evidence type="ECO:0000256" key="5">
    <source>
        <dbReference type="ARBA" id="ARBA00082491"/>
    </source>
</evidence>
<dbReference type="PANTHER" id="PTHR33021:SF292">
    <property type="entry name" value="EARLY NODULIN-LIKE PROTEIN 22"/>
    <property type="match status" value="1"/>
</dbReference>
<dbReference type="Gene3D" id="2.60.40.420">
    <property type="entry name" value="Cupredoxins - blue copper proteins"/>
    <property type="match status" value="1"/>
</dbReference>